<evidence type="ECO:0000313" key="3">
    <source>
        <dbReference type="Proteomes" id="UP001597090"/>
    </source>
</evidence>
<comment type="caution">
    <text evidence="2">The sequence shown here is derived from an EMBL/GenBank/DDBJ whole genome shotgun (WGS) entry which is preliminary data.</text>
</comment>
<name>A0ABW2YP91_9GAMM</name>
<dbReference type="PANTHER" id="PTHR40275">
    <property type="entry name" value="SSL7038 PROTEIN"/>
    <property type="match status" value="1"/>
</dbReference>
<protein>
    <submittedName>
        <fullName evidence="2">Addiction module antidote protein</fullName>
    </submittedName>
</protein>
<organism evidence="2 3">
    <name type="scientific">Lysobacter koreensis</name>
    <dbReference type="NCBI Taxonomy" id="266122"/>
    <lineage>
        <taxon>Bacteria</taxon>
        <taxon>Pseudomonadati</taxon>
        <taxon>Pseudomonadota</taxon>
        <taxon>Gammaproteobacteria</taxon>
        <taxon>Lysobacterales</taxon>
        <taxon>Lysobacteraceae</taxon>
        <taxon>Lysobacter</taxon>
    </lineage>
</organism>
<accession>A0ABW2YP91</accession>
<reference evidence="3" key="1">
    <citation type="journal article" date="2019" name="Int. J. Syst. Evol. Microbiol.">
        <title>The Global Catalogue of Microorganisms (GCM) 10K type strain sequencing project: providing services to taxonomists for standard genome sequencing and annotation.</title>
        <authorList>
            <consortium name="The Broad Institute Genomics Platform"/>
            <consortium name="The Broad Institute Genome Sequencing Center for Infectious Disease"/>
            <person name="Wu L."/>
            <person name="Ma J."/>
        </authorList>
    </citation>
    <scope>NUCLEOTIDE SEQUENCE [LARGE SCALE GENOMIC DNA]</scope>
    <source>
        <strain evidence="3">CCUG 55491</strain>
    </source>
</reference>
<feature type="region of interest" description="Disordered" evidence="1">
    <location>
        <begin position="98"/>
        <end position="124"/>
    </location>
</feature>
<dbReference type="NCBIfam" id="TIGR02684">
    <property type="entry name" value="dnstrm_HI1420"/>
    <property type="match status" value="1"/>
</dbReference>
<dbReference type="PANTHER" id="PTHR40275:SF1">
    <property type="entry name" value="SSL7038 PROTEIN"/>
    <property type="match status" value="1"/>
</dbReference>
<evidence type="ECO:0000256" key="1">
    <source>
        <dbReference type="SAM" id="MobiDB-lite"/>
    </source>
</evidence>
<dbReference type="RefSeq" id="WP_386813370.1">
    <property type="nucleotide sequence ID" value="NZ_JBHTIH010000007.1"/>
</dbReference>
<dbReference type="Proteomes" id="UP001597090">
    <property type="component" value="Unassembled WGS sequence"/>
</dbReference>
<keyword evidence="3" id="KW-1185">Reference proteome</keyword>
<proteinExistence type="predicted"/>
<dbReference type="EMBL" id="JBHTIH010000007">
    <property type="protein sequence ID" value="MFD0740250.1"/>
    <property type="molecule type" value="Genomic_DNA"/>
</dbReference>
<dbReference type="Pfam" id="PF21716">
    <property type="entry name" value="dnstrm_HI1420"/>
    <property type="match status" value="1"/>
</dbReference>
<gene>
    <name evidence="2" type="ORF">ACFQZQ_13280</name>
</gene>
<sequence length="124" mass="13333">MAIKTSKFDAADYLTSPADIEAYLEAALEENDPAFFQKALGTVARAQGMQAVADKSKATRAGLYKALSTEGNPEFATVYRVIGALGYRLTLEKVVRASKPAAKKRPAPKTAAVKKTSARVQQRV</sequence>
<dbReference type="InterPro" id="IPR014057">
    <property type="entry name" value="HI1420"/>
</dbReference>
<evidence type="ECO:0000313" key="2">
    <source>
        <dbReference type="EMBL" id="MFD0740250.1"/>
    </source>
</evidence>